<dbReference type="EMBL" id="CABFVH010000071">
    <property type="protein sequence ID" value="VUF15815.1"/>
    <property type="molecule type" value="Genomic_DNA"/>
</dbReference>
<keyword evidence="4" id="KW-1185">Reference proteome</keyword>
<dbReference type="EMBL" id="BPQI01000214">
    <property type="protein sequence ID" value="GJD59446.1"/>
    <property type="molecule type" value="Genomic_DNA"/>
</dbReference>
<organism evidence="2 3">
    <name type="scientific">Methylobacterium dankookense</name>
    <dbReference type="NCBI Taxonomy" id="560405"/>
    <lineage>
        <taxon>Bacteria</taxon>
        <taxon>Pseudomonadati</taxon>
        <taxon>Pseudomonadota</taxon>
        <taxon>Alphaproteobacteria</taxon>
        <taxon>Hyphomicrobiales</taxon>
        <taxon>Methylobacteriaceae</taxon>
        <taxon>Methylobacterium</taxon>
    </lineage>
</organism>
<dbReference type="Proteomes" id="UP001055303">
    <property type="component" value="Unassembled WGS sequence"/>
</dbReference>
<reference evidence="2 3" key="1">
    <citation type="submission" date="2019-06" db="EMBL/GenBank/DDBJ databases">
        <authorList>
            <person name="Rodrigo-Torres L."/>
            <person name="Arahal R. D."/>
            <person name="Lucena T."/>
        </authorList>
    </citation>
    <scope>NUCLEOTIDE SEQUENCE [LARGE SCALE GENOMIC DNA]</scope>
    <source>
        <strain evidence="2 3">SW08-7</strain>
    </source>
</reference>
<evidence type="ECO:0000313" key="1">
    <source>
        <dbReference type="EMBL" id="GJD59446.1"/>
    </source>
</evidence>
<evidence type="ECO:0000313" key="3">
    <source>
        <dbReference type="Proteomes" id="UP000401717"/>
    </source>
</evidence>
<evidence type="ECO:0000313" key="2">
    <source>
        <dbReference type="EMBL" id="VUF15815.1"/>
    </source>
</evidence>
<protein>
    <submittedName>
        <fullName evidence="2">Uncharacterized protein</fullName>
    </submittedName>
</protein>
<accession>A0A564G5I8</accession>
<reference evidence="1" key="2">
    <citation type="journal article" date="2021" name="Front. Microbiol.">
        <title>Comprehensive Comparative Genomics and Phenotyping of Methylobacterium Species.</title>
        <authorList>
            <person name="Alessa O."/>
            <person name="Ogura Y."/>
            <person name="Fujitani Y."/>
            <person name="Takami H."/>
            <person name="Hayashi T."/>
            <person name="Sahin N."/>
            <person name="Tani A."/>
        </authorList>
    </citation>
    <scope>NUCLEOTIDE SEQUENCE</scope>
    <source>
        <strain evidence="1">DSM 22415</strain>
    </source>
</reference>
<dbReference type="AlphaFoldDB" id="A0A564G5I8"/>
<proteinExistence type="predicted"/>
<gene>
    <name evidence="1" type="ORF">IFDJLNFL_5374</name>
    <name evidence="2" type="ORF">MTDSW087_05563</name>
</gene>
<name>A0A564G5I8_9HYPH</name>
<reference evidence="1" key="3">
    <citation type="submission" date="2021-08" db="EMBL/GenBank/DDBJ databases">
        <authorList>
            <person name="Tani A."/>
            <person name="Ola A."/>
            <person name="Ogura Y."/>
            <person name="Katsura K."/>
            <person name="Hayashi T."/>
        </authorList>
    </citation>
    <scope>NUCLEOTIDE SEQUENCE</scope>
    <source>
        <strain evidence="1">DSM 22415</strain>
    </source>
</reference>
<evidence type="ECO:0000313" key="4">
    <source>
        <dbReference type="Proteomes" id="UP001055303"/>
    </source>
</evidence>
<sequence length="51" mass="5404">MAERSAGSTTMLPVPRIAGQIIITAKPMGATKIAVNSGRVRRRPMDLNLGV</sequence>
<dbReference type="Proteomes" id="UP000401717">
    <property type="component" value="Unassembled WGS sequence"/>
</dbReference>